<evidence type="ECO:0000256" key="2">
    <source>
        <dbReference type="ARBA" id="ARBA00023125"/>
    </source>
</evidence>
<feature type="compositionally biased region" description="Basic residues" evidence="5">
    <location>
        <begin position="103"/>
        <end position="117"/>
    </location>
</feature>
<dbReference type="EMBL" id="MBFS01000082">
    <property type="protein sequence ID" value="PVV04761.1"/>
    <property type="molecule type" value="Genomic_DNA"/>
</dbReference>
<comment type="caution">
    <text evidence="7">The sequence shown here is derived from an EMBL/GenBank/DDBJ whole genome shotgun (WGS) entry which is preliminary data.</text>
</comment>
<evidence type="ECO:0000256" key="5">
    <source>
        <dbReference type="SAM" id="MobiDB-lite"/>
    </source>
</evidence>
<dbReference type="GO" id="GO:0008270">
    <property type="term" value="F:zinc ion binding"/>
    <property type="evidence" value="ECO:0007669"/>
    <property type="project" value="InterPro"/>
</dbReference>
<evidence type="ECO:0000256" key="3">
    <source>
        <dbReference type="ARBA" id="ARBA00023163"/>
    </source>
</evidence>
<feature type="region of interest" description="Disordered" evidence="5">
    <location>
        <begin position="103"/>
        <end position="131"/>
    </location>
</feature>
<reference evidence="7 8" key="1">
    <citation type="journal article" date="2018" name="MBio">
        <title>Comparative Genomics Reveals the Core Gene Toolbox for the Fungus-Insect Symbiosis.</title>
        <authorList>
            <person name="Wang Y."/>
            <person name="Stata M."/>
            <person name="Wang W."/>
            <person name="Stajich J.E."/>
            <person name="White M.M."/>
            <person name="Moncalvo J.M."/>
        </authorList>
    </citation>
    <scope>NUCLEOTIDE SEQUENCE [LARGE SCALE GENOMIC DNA]</scope>
    <source>
        <strain evidence="7 8">SC-DP-2</strain>
    </source>
</reference>
<proteinExistence type="predicted"/>
<name>A0A2T9ZJK3_9FUNG</name>
<dbReference type="SMART" id="SM00066">
    <property type="entry name" value="GAL4"/>
    <property type="match status" value="1"/>
</dbReference>
<evidence type="ECO:0000256" key="4">
    <source>
        <dbReference type="ARBA" id="ARBA00023242"/>
    </source>
</evidence>
<dbReference type="OrthoDB" id="39175at2759"/>
<dbReference type="CDD" id="cd00067">
    <property type="entry name" value="GAL4"/>
    <property type="match status" value="1"/>
</dbReference>
<evidence type="ECO:0000259" key="6">
    <source>
        <dbReference type="PROSITE" id="PS50048"/>
    </source>
</evidence>
<keyword evidence="4" id="KW-0539">Nucleus</keyword>
<dbReference type="Proteomes" id="UP000245609">
    <property type="component" value="Unassembled WGS sequence"/>
</dbReference>
<evidence type="ECO:0000256" key="1">
    <source>
        <dbReference type="ARBA" id="ARBA00023015"/>
    </source>
</evidence>
<dbReference type="PANTHER" id="PTHR31069:SF32">
    <property type="entry name" value="ARGININE METABOLISM REGULATION PROTEIN II"/>
    <property type="match status" value="1"/>
</dbReference>
<dbReference type="InterPro" id="IPR001138">
    <property type="entry name" value="Zn2Cys6_DnaBD"/>
</dbReference>
<dbReference type="AlphaFoldDB" id="A0A2T9ZJK3"/>
<dbReference type="STRING" id="133381.A0A2T9ZJK3"/>
<protein>
    <recommendedName>
        <fullName evidence="6">Zn(2)-C6 fungal-type domain-containing protein</fullName>
    </recommendedName>
</protein>
<dbReference type="Pfam" id="PF00172">
    <property type="entry name" value="Zn_clus"/>
    <property type="match status" value="1"/>
</dbReference>
<keyword evidence="3" id="KW-0804">Transcription</keyword>
<dbReference type="Gene3D" id="4.10.240.10">
    <property type="entry name" value="Zn(2)-C6 fungal-type DNA-binding domain"/>
    <property type="match status" value="1"/>
</dbReference>
<dbReference type="PROSITE" id="PS50048">
    <property type="entry name" value="ZN2_CY6_FUNGAL_2"/>
    <property type="match status" value="1"/>
</dbReference>
<dbReference type="InterPro" id="IPR036864">
    <property type="entry name" value="Zn2-C6_fun-type_DNA-bd_sf"/>
</dbReference>
<evidence type="ECO:0000313" key="7">
    <source>
        <dbReference type="EMBL" id="PVV04761.1"/>
    </source>
</evidence>
<sequence length="682" mass="76492">MSGFYKPTYQNNILIDGEKKYMILPKTENVINSDGNMIAGNNQSGYLQYNDKRLEKKFTPFRKPGHRACDSCRRRKTKCDGAKPSCGRCARDKFNCTYVSGRARGRPATKKNNKPTKKKSDNGLNESLQDESALKKTKSFTDVTSASFKSNDLLSSGDTSGKLADRQQFGFLTPGNAMSSNVFDDPIYKMNQFAKGIIQSETEAMSPKRSRALRANRIDKLVANNSFNSLQLDNFAPYIYKNSELPDTLRTGNVGEKHHPLVQEGGTVPKSWSNLNFIEKESYTNPPDLDHSIRIQNTHQSLKYSSLFPSHEPGFQQATTPGIYSRNLPTQQIDTRFLSPQITNSGSNLLKSSEIGTKNFLPITQKTDYDRFMEYCSISDPNQFNIPDFCPDPKVQNIGKLDAAFSDALSPGPSSINAINIPHFENVSNIPQSAHSLGYDTLPNELLGYADEAMLNSSSSNFKTPDLFTPTQKTHLDMQSYNPKAFHVAEQTQNLSTSTDMLNRMLKSPLDPSSNILSDIHHVDFTSFSDTNINNSISQDFHESFLGTTNMNNSMDNMQAGVFPEAEMRKFDKLTISPAQLNPENRGNYMSMDIFDEMCAPSNGHKHDLSEQPDFFASYKSLEDKAQGFLNGFDYLGYNAPLNAEEQIKYMDLILPQNDQHSVKKQRLSIRGEVNKAMSSFE</sequence>
<dbReference type="GO" id="GO:0000981">
    <property type="term" value="F:DNA-binding transcription factor activity, RNA polymerase II-specific"/>
    <property type="evidence" value="ECO:0007669"/>
    <property type="project" value="InterPro"/>
</dbReference>
<dbReference type="PANTHER" id="PTHR31069">
    <property type="entry name" value="OLEATE-ACTIVATED TRANSCRIPTION FACTOR 1-RELATED"/>
    <property type="match status" value="1"/>
</dbReference>
<keyword evidence="8" id="KW-1185">Reference proteome</keyword>
<dbReference type="PROSITE" id="PS00463">
    <property type="entry name" value="ZN2_CY6_FUNGAL_1"/>
    <property type="match status" value="1"/>
</dbReference>
<evidence type="ECO:0000313" key="8">
    <source>
        <dbReference type="Proteomes" id="UP000245609"/>
    </source>
</evidence>
<gene>
    <name evidence="7" type="ORF">BB560_000729</name>
</gene>
<keyword evidence="2" id="KW-0238">DNA-binding</keyword>
<organism evidence="7 8">
    <name type="scientific">Smittium megazygosporum</name>
    <dbReference type="NCBI Taxonomy" id="133381"/>
    <lineage>
        <taxon>Eukaryota</taxon>
        <taxon>Fungi</taxon>
        <taxon>Fungi incertae sedis</taxon>
        <taxon>Zoopagomycota</taxon>
        <taxon>Kickxellomycotina</taxon>
        <taxon>Harpellomycetes</taxon>
        <taxon>Harpellales</taxon>
        <taxon>Legeriomycetaceae</taxon>
        <taxon>Smittium</taxon>
    </lineage>
</organism>
<feature type="domain" description="Zn(2)-C6 fungal-type" evidence="6">
    <location>
        <begin position="68"/>
        <end position="98"/>
    </location>
</feature>
<accession>A0A2T9ZJK3</accession>
<dbReference type="SUPFAM" id="SSF57701">
    <property type="entry name" value="Zn2/Cys6 DNA-binding domain"/>
    <property type="match status" value="1"/>
</dbReference>
<keyword evidence="1" id="KW-0805">Transcription regulation</keyword>
<dbReference type="GO" id="GO:0003677">
    <property type="term" value="F:DNA binding"/>
    <property type="evidence" value="ECO:0007669"/>
    <property type="project" value="UniProtKB-KW"/>
</dbReference>
<dbReference type="InterPro" id="IPR050675">
    <property type="entry name" value="OAF3"/>
</dbReference>